<proteinExistence type="inferred from homology"/>
<comment type="caution">
    <text evidence="16">The sequence shown here is derived from an EMBL/GenBank/DDBJ whole genome shotgun (WGS) entry which is preliminary data.</text>
</comment>
<comment type="similarity">
    <text evidence="11">Belongs to the PpiD chaperone family.</text>
</comment>
<evidence type="ECO:0000256" key="6">
    <source>
        <dbReference type="ARBA" id="ARBA00022989"/>
    </source>
</evidence>
<keyword evidence="3" id="KW-1003">Cell membrane</keyword>
<protein>
    <recommendedName>
        <fullName evidence="2">Parvulin-like PPIase</fullName>
    </recommendedName>
    <alternativeName>
        <fullName evidence="9">Peptidyl-prolyl cis-trans isomerase plp</fullName>
    </alternativeName>
    <alternativeName>
        <fullName evidence="12">Periplasmic chaperone PpiD</fullName>
    </alternativeName>
    <alternativeName>
        <fullName evidence="13">Periplasmic folding chaperone</fullName>
    </alternativeName>
    <alternativeName>
        <fullName evidence="10">Rotamase plp</fullName>
    </alternativeName>
</protein>
<feature type="transmembrane region" description="Helical" evidence="14">
    <location>
        <begin position="12"/>
        <end position="31"/>
    </location>
</feature>
<dbReference type="EMBL" id="JBHRSV010000001">
    <property type="protein sequence ID" value="MFC2924549.1"/>
    <property type="molecule type" value="Genomic_DNA"/>
</dbReference>
<accession>A0ABV6ZT04</accession>
<dbReference type="PANTHER" id="PTHR47529">
    <property type="entry name" value="PEPTIDYL-PROLYL CIS-TRANS ISOMERASE D"/>
    <property type="match status" value="1"/>
</dbReference>
<keyword evidence="5 14" id="KW-0812">Transmembrane</keyword>
<dbReference type="Pfam" id="PF13145">
    <property type="entry name" value="Rotamase_2"/>
    <property type="match status" value="1"/>
</dbReference>
<comment type="subcellular location">
    <subcellularLocation>
        <location evidence="1">Cell inner membrane</location>
        <topology evidence="1">Single-pass type II membrane protein</topology>
        <orientation evidence="1">Periplasmic side</orientation>
    </subcellularLocation>
</comment>
<evidence type="ECO:0000256" key="14">
    <source>
        <dbReference type="SAM" id="Phobius"/>
    </source>
</evidence>
<evidence type="ECO:0000256" key="1">
    <source>
        <dbReference type="ARBA" id="ARBA00004382"/>
    </source>
</evidence>
<keyword evidence="7 14" id="KW-0472">Membrane</keyword>
<evidence type="ECO:0000256" key="3">
    <source>
        <dbReference type="ARBA" id="ARBA00022475"/>
    </source>
</evidence>
<evidence type="ECO:0000256" key="11">
    <source>
        <dbReference type="ARBA" id="ARBA00038408"/>
    </source>
</evidence>
<evidence type="ECO:0000313" key="16">
    <source>
        <dbReference type="EMBL" id="MFC2924549.1"/>
    </source>
</evidence>
<evidence type="ECO:0000256" key="5">
    <source>
        <dbReference type="ARBA" id="ARBA00022692"/>
    </source>
</evidence>
<dbReference type="InterPro" id="IPR000297">
    <property type="entry name" value="PPIase_PpiC"/>
</dbReference>
<evidence type="ECO:0000256" key="10">
    <source>
        <dbReference type="ARBA" id="ARBA00031484"/>
    </source>
</evidence>
<dbReference type="InterPro" id="IPR046357">
    <property type="entry name" value="PPIase_dom_sf"/>
</dbReference>
<keyword evidence="17" id="KW-1185">Reference proteome</keyword>
<keyword evidence="8" id="KW-0143">Chaperone</keyword>
<feature type="domain" description="PpiC" evidence="15">
    <location>
        <begin position="255"/>
        <end position="372"/>
    </location>
</feature>
<evidence type="ECO:0000256" key="8">
    <source>
        <dbReference type="ARBA" id="ARBA00023186"/>
    </source>
</evidence>
<name>A0ABV6ZT04_9PROT</name>
<dbReference type="InterPro" id="IPR027304">
    <property type="entry name" value="Trigger_fact/SurA_dom_sf"/>
</dbReference>
<organism evidence="16 17">
    <name type="scientific">Hyphobacterium vulgare</name>
    <dbReference type="NCBI Taxonomy" id="1736751"/>
    <lineage>
        <taxon>Bacteria</taxon>
        <taxon>Pseudomonadati</taxon>
        <taxon>Pseudomonadota</taxon>
        <taxon>Alphaproteobacteria</taxon>
        <taxon>Maricaulales</taxon>
        <taxon>Maricaulaceae</taxon>
        <taxon>Hyphobacterium</taxon>
    </lineage>
</organism>
<dbReference type="SUPFAM" id="SSF109998">
    <property type="entry name" value="Triger factor/SurA peptide-binding domain-like"/>
    <property type="match status" value="1"/>
</dbReference>
<dbReference type="RefSeq" id="WP_343163736.1">
    <property type="nucleotide sequence ID" value="NZ_JBHRSV010000001.1"/>
</dbReference>
<sequence>MLSAIRALARNPIALALILGPLILGFMIFGVSDVFVQSGSSVATVQNQRVSAMDFSEAWEFRLREVQQEQPTLTSDQARELGLADAVLNQLVIQAQLRAVSDNMGLGVSARQVANEIAGYGAFIDPVTGRFDQDSYRQFLAEQRMTETRFEDNVQRDLLSRQLIDALFAGIDVPDAFAQQLYQYSYEERVIRGLVIPPEAAGDIDDPTDEQLQSVIDDTLNDDTPANDLFFQNPERRSFTLVRFRVDDFTRDVEVSDEDIRAQYDYEVEGGELGEPALRSYVQIRVDDEETAVAVAERLAAGEDPDSVAEAVGGDTPFAETERQSYQIPDDALADALFSMETGEARAVEGAFGWFAVSVTDGREATIPTFEERESEIRQLLARAEAEDAMYEAMGQFEEARGGGATLEEASLLAETFYEAFQPITRNARNSEGYPAGTLLDENDQAAQYFSFFLDTETQPEILESVFDQLAGYATELQPYGDGDYFAVRVDEVLPAEILPLDEVREDAEALWRIQSVDERLTALAETALDRARAGESLDAIAADIPGARVETTTVTRGESAAPFGRETIGVAFQIDPGTFEHAGAVDRRSHIILTVDEVIAPETVVDADLAALTEQSDTRYSQDIDAAFVSALSERYPATINPTLRDQVLGVNAPNASR</sequence>
<evidence type="ECO:0000256" key="2">
    <source>
        <dbReference type="ARBA" id="ARBA00018370"/>
    </source>
</evidence>
<dbReference type="Pfam" id="PF13624">
    <property type="entry name" value="SurA_N_3"/>
    <property type="match status" value="1"/>
</dbReference>
<gene>
    <name evidence="16" type="ORF">ACFOOR_00350</name>
</gene>
<dbReference type="PANTHER" id="PTHR47529:SF1">
    <property type="entry name" value="PERIPLASMIC CHAPERONE PPID"/>
    <property type="match status" value="1"/>
</dbReference>
<dbReference type="InterPro" id="IPR052029">
    <property type="entry name" value="PpiD_chaperone"/>
</dbReference>
<dbReference type="Gene3D" id="1.10.4030.10">
    <property type="entry name" value="Porin chaperone SurA, peptide-binding domain"/>
    <property type="match status" value="1"/>
</dbReference>
<evidence type="ECO:0000256" key="12">
    <source>
        <dbReference type="ARBA" id="ARBA00040743"/>
    </source>
</evidence>
<evidence type="ECO:0000256" key="13">
    <source>
        <dbReference type="ARBA" id="ARBA00042775"/>
    </source>
</evidence>
<evidence type="ECO:0000259" key="15">
    <source>
        <dbReference type="Pfam" id="PF13145"/>
    </source>
</evidence>
<reference evidence="17" key="1">
    <citation type="journal article" date="2019" name="Int. J. Syst. Evol. Microbiol.">
        <title>The Global Catalogue of Microorganisms (GCM) 10K type strain sequencing project: providing services to taxonomists for standard genome sequencing and annotation.</title>
        <authorList>
            <consortium name="The Broad Institute Genomics Platform"/>
            <consortium name="The Broad Institute Genome Sequencing Center for Infectious Disease"/>
            <person name="Wu L."/>
            <person name="Ma J."/>
        </authorList>
    </citation>
    <scope>NUCLEOTIDE SEQUENCE [LARGE SCALE GENOMIC DNA]</scope>
    <source>
        <strain evidence="17">KCTC 52487</strain>
    </source>
</reference>
<keyword evidence="6 14" id="KW-1133">Transmembrane helix</keyword>
<dbReference type="Gene3D" id="3.10.50.40">
    <property type="match status" value="1"/>
</dbReference>
<dbReference type="Proteomes" id="UP001595379">
    <property type="component" value="Unassembled WGS sequence"/>
</dbReference>
<keyword evidence="4" id="KW-0997">Cell inner membrane</keyword>
<evidence type="ECO:0000313" key="17">
    <source>
        <dbReference type="Proteomes" id="UP001595379"/>
    </source>
</evidence>
<evidence type="ECO:0000256" key="9">
    <source>
        <dbReference type="ARBA" id="ARBA00030642"/>
    </source>
</evidence>
<evidence type="ECO:0000256" key="4">
    <source>
        <dbReference type="ARBA" id="ARBA00022519"/>
    </source>
</evidence>
<evidence type="ECO:0000256" key="7">
    <source>
        <dbReference type="ARBA" id="ARBA00023136"/>
    </source>
</evidence>